<dbReference type="GO" id="GO:0005739">
    <property type="term" value="C:mitochondrion"/>
    <property type="evidence" value="ECO:0007669"/>
    <property type="project" value="TreeGrafter"/>
</dbReference>
<protein>
    <submittedName>
        <fullName evidence="7">Malic enzyme, NAD binding domain protein</fullName>
    </submittedName>
</protein>
<dbReference type="InterPro" id="IPR001891">
    <property type="entry name" value="Malic_OxRdtase"/>
</dbReference>
<dbReference type="PIRSF" id="PIRSF000106">
    <property type="entry name" value="ME"/>
    <property type="match status" value="1"/>
</dbReference>
<evidence type="ECO:0000313" key="8">
    <source>
        <dbReference type="Proteomes" id="UP000230423"/>
    </source>
</evidence>
<dbReference type="SMART" id="SM00919">
    <property type="entry name" value="Malic_M"/>
    <property type="match status" value="1"/>
</dbReference>
<comment type="cofactor">
    <cofactor evidence="1">
        <name>Mn(2+)</name>
        <dbReference type="ChEBI" id="CHEBI:29035"/>
    </cofactor>
</comment>
<dbReference type="GO" id="GO:0006108">
    <property type="term" value="P:malate metabolic process"/>
    <property type="evidence" value="ECO:0007669"/>
    <property type="project" value="TreeGrafter"/>
</dbReference>
<dbReference type="InterPro" id="IPR012302">
    <property type="entry name" value="Malic_NAD-bd"/>
</dbReference>
<dbReference type="AlphaFoldDB" id="A0A2G9TLG5"/>
<dbReference type="Proteomes" id="UP000230423">
    <property type="component" value="Unassembled WGS sequence"/>
</dbReference>
<dbReference type="PANTHER" id="PTHR23406:SF90">
    <property type="entry name" value="MALIC ENZYME-RELATED"/>
    <property type="match status" value="1"/>
</dbReference>
<dbReference type="SUPFAM" id="SSF51735">
    <property type="entry name" value="NAD(P)-binding Rossmann-fold domains"/>
    <property type="match status" value="1"/>
</dbReference>
<evidence type="ECO:0000256" key="3">
    <source>
        <dbReference type="ARBA" id="ARBA00022723"/>
    </source>
</evidence>
<dbReference type="CDD" id="cd05312">
    <property type="entry name" value="NAD_bind_1_malic_enz"/>
    <property type="match status" value="1"/>
</dbReference>
<dbReference type="InterPro" id="IPR046346">
    <property type="entry name" value="Aminoacid_DH-like_N_sf"/>
</dbReference>
<feature type="binding site" evidence="5">
    <location>
        <position position="10"/>
    </location>
    <ligand>
        <name>a divalent metal cation</name>
        <dbReference type="ChEBI" id="CHEBI:60240"/>
    </ligand>
</feature>
<gene>
    <name evidence="7" type="ORF">TELCIR_19732</name>
</gene>
<comment type="cofactor">
    <cofactor evidence="5">
        <name>Mg(2+)</name>
        <dbReference type="ChEBI" id="CHEBI:18420"/>
    </cofactor>
    <cofactor evidence="5">
        <name>Mn(2+)</name>
        <dbReference type="ChEBI" id="CHEBI:29035"/>
    </cofactor>
    <text evidence="5">Divalent metal cations. Prefers magnesium or manganese.</text>
</comment>
<dbReference type="GO" id="GO:0046872">
    <property type="term" value="F:metal ion binding"/>
    <property type="evidence" value="ECO:0007669"/>
    <property type="project" value="UniProtKB-KW"/>
</dbReference>
<organism evidence="7 8">
    <name type="scientific">Teladorsagia circumcincta</name>
    <name type="common">Brown stomach worm</name>
    <name type="synonym">Ostertagia circumcincta</name>
    <dbReference type="NCBI Taxonomy" id="45464"/>
    <lineage>
        <taxon>Eukaryota</taxon>
        <taxon>Metazoa</taxon>
        <taxon>Ecdysozoa</taxon>
        <taxon>Nematoda</taxon>
        <taxon>Chromadorea</taxon>
        <taxon>Rhabditida</taxon>
        <taxon>Rhabditina</taxon>
        <taxon>Rhabditomorpha</taxon>
        <taxon>Strongyloidea</taxon>
        <taxon>Trichostrongylidae</taxon>
        <taxon>Teladorsagia</taxon>
    </lineage>
</organism>
<accession>A0A2G9TLG5</accession>
<comment type="similarity">
    <text evidence="2">Belongs to the malic enzymes family.</text>
</comment>
<proteinExistence type="inferred from homology"/>
<dbReference type="OrthoDB" id="5365701at2759"/>
<evidence type="ECO:0000259" key="6">
    <source>
        <dbReference type="SMART" id="SM00919"/>
    </source>
</evidence>
<reference evidence="7 8" key="1">
    <citation type="submission" date="2015-09" db="EMBL/GenBank/DDBJ databases">
        <title>Draft genome of the parasitic nematode Teladorsagia circumcincta isolate WARC Sus (inbred).</title>
        <authorList>
            <person name="Mitreva M."/>
        </authorList>
    </citation>
    <scope>NUCLEOTIDE SEQUENCE [LARGE SCALE GENOMIC DNA]</scope>
    <source>
        <strain evidence="7 8">S</strain>
    </source>
</reference>
<dbReference type="Gene3D" id="3.40.50.720">
    <property type="entry name" value="NAD(P)-binding Rossmann-like Domain"/>
    <property type="match status" value="1"/>
</dbReference>
<dbReference type="PRINTS" id="PR00072">
    <property type="entry name" value="MALOXRDTASE"/>
</dbReference>
<dbReference type="FunFam" id="3.40.50.720:FF:000182">
    <property type="entry name" value="NAD-dependent malic enzyme"/>
    <property type="match status" value="1"/>
</dbReference>
<dbReference type="EMBL" id="KZ370527">
    <property type="protein sequence ID" value="PIO58823.1"/>
    <property type="molecule type" value="Genomic_DNA"/>
</dbReference>
<dbReference type="InterPro" id="IPR015884">
    <property type="entry name" value="Malic_enzyme_CS"/>
</dbReference>
<feature type="binding site" evidence="5">
    <location>
        <position position="34"/>
    </location>
    <ligand>
        <name>a divalent metal cation</name>
        <dbReference type="ChEBI" id="CHEBI:60240"/>
    </ligand>
</feature>
<dbReference type="PROSITE" id="PS00331">
    <property type="entry name" value="MALIC_ENZYMES"/>
    <property type="match status" value="1"/>
</dbReference>
<evidence type="ECO:0000313" key="7">
    <source>
        <dbReference type="EMBL" id="PIO58823.1"/>
    </source>
</evidence>
<sequence length="371" mass="41811">FGRNVLIQYEDFGNLNAYRLLDKYKHVYNMFNDDIQGTAAVVVAGLLTTTRVTKMKLCEYTILFFGAGGAATGVAEMCVREMVEEGLTVEEACAKIYMIDVDGLITKSRMSKLTPRHYPFAKVGDFCTMSFFLNFKHEFLRIPDLQDMEETKDLLQVVKAIKPHALVGASTKGGAFTEEVIKTMAELNERPIIFALSNPTANAECTAEAAIRLTDGKVLFASGSPFENVQYKGKTYKPGQGNNAYIFPGIGLGAVLFRSKHITDKVFLLAAREVSNSVTEKSLEKYSRVYPRLKDIRELSIKIAVIVGKYLYHHNLATLYPEPHDIEMYIRQNIYTADYQETVNRIYDWPAADAKHGYPTPKLERKSMEDE</sequence>
<dbReference type="InterPro" id="IPR037062">
    <property type="entry name" value="Malic_N_dom_sf"/>
</dbReference>
<feature type="binding site" evidence="4">
    <location>
        <position position="198"/>
    </location>
    <ligand>
        <name>(S)-malate</name>
        <dbReference type="ChEBI" id="CHEBI:15589"/>
    </ligand>
</feature>
<evidence type="ECO:0000256" key="1">
    <source>
        <dbReference type="ARBA" id="ARBA00001936"/>
    </source>
</evidence>
<feature type="non-terminal residue" evidence="7">
    <location>
        <position position="1"/>
    </location>
</feature>
<dbReference type="NCBIfam" id="NF010052">
    <property type="entry name" value="PRK13529.1"/>
    <property type="match status" value="1"/>
</dbReference>
<name>A0A2G9TLG5_TELCI</name>
<dbReference type="GO" id="GO:0051287">
    <property type="term" value="F:NAD binding"/>
    <property type="evidence" value="ECO:0007669"/>
    <property type="project" value="InterPro"/>
</dbReference>
<evidence type="ECO:0000256" key="5">
    <source>
        <dbReference type="PIRSR" id="PIRSR000106-3"/>
    </source>
</evidence>
<dbReference type="PANTHER" id="PTHR23406">
    <property type="entry name" value="MALIC ENZYME-RELATED"/>
    <property type="match status" value="1"/>
</dbReference>
<dbReference type="Pfam" id="PF03949">
    <property type="entry name" value="Malic_M"/>
    <property type="match status" value="1"/>
</dbReference>
<keyword evidence="8" id="KW-1185">Reference proteome</keyword>
<dbReference type="InterPro" id="IPR036291">
    <property type="entry name" value="NAD(P)-bd_dom_sf"/>
</dbReference>
<evidence type="ECO:0000256" key="4">
    <source>
        <dbReference type="PIRSR" id="PIRSR000106-2"/>
    </source>
</evidence>
<dbReference type="SUPFAM" id="SSF53223">
    <property type="entry name" value="Aminoacid dehydrogenase-like, N-terminal domain"/>
    <property type="match status" value="1"/>
</dbReference>
<feature type="domain" description="Malic enzyme NAD-binding" evidence="6">
    <location>
        <begin position="35"/>
        <end position="312"/>
    </location>
</feature>
<dbReference type="GO" id="GO:0004473">
    <property type="term" value="F:malate dehydrogenase (decarboxylating) (NADP+) activity"/>
    <property type="evidence" value="ECO:0007669"/>
    <property type="project" value="TreeGrafter"/>
</dbReference>
<keyword evidence="3 5" id="KW-0479">Metal-binding</keyword>
<feature type="binding site" evidence="5">
    <location>
        <position position="11"/>
    </location>
    <ligand>
        <name>a divalent metal cation</name>
        <dbReference type="ChEBI" id="CHEBI:60240"/>
    </ligand>
</feature>
<dbReference type="Gene3D" id="3.40.50.10380">
    <property type="entry name" value="Malic enzyme, N-terminal domain"/>
    <property type="match status" value="1"/>
</dbReference>
<evidence type="ECO:0000256" key="2">
    <source>
        <dbReference type="ARBA" id="ARBA00008785"/>
    </source>
</evidence>
<feature type="binding site" evidence="4">
    <location>
        <position position="242"/>
    </location>
    <ligand>
        <name>(S)-malate</name>
        <dbReference type="ChEBI" id="CHEBI:15589"/>
    </ligand>
</feature>